<keyword evidence="2" id="KW-1185">Reference proteome</keyword>
<dbReference type="OrthoDB" id="7705857at2"/>
<reference evidence="1 2" key="1">
    <citation type="journal article" date="2015" name="Genome Announc.">
        <title>Closed Genome Sequence of Octadecabacter temperatus SB1, the First Mesophilic Species of the Genus Octadecabacter.</title>
        <authorList>
            <person name="Voget S."/>
            <person name="Billerbeck S."/>
            <person name="Simon M."/>
            <person name="Daniel R."/>
        </authorList>
    </citation>
    <scope>NUCLEOTIDE SEQUENCE [LARGE SCALE GENOMIC DNA]</scope>
    <source>
        <strain evidence="1 2">SB1</strain>
    </source>
</reference>
<protein>
    <submittedName>
        <fullName evidence="1">Uncharacterized protein</fullName>
    </submittedName>
</protein>
<dbReference type="SUPFAM" id="SSF52540">
    <property type="entry name" value="P-loop containing nucleoside triphosphate hydrolases"/>
    <property type="match status" value="1"/>
</dbReference>
<dbReference type="KEGG" id="otm:OSB_27740"/>
<dbReference type="InterPro" id="IPR027417">
    <property type="entry name" value="P-loop_NTPase"/>
</dbReference>
<evidence type="ECO:0000313" key="2">
    <source>
        <dbReference type="Proteomes" id="UP000067444"/>
    </source>
</evidence>
<dbReference type="Proteomes" id="UP000067444">
    <property type="component" value="Chromosome"/>
</dbReference>
<dbReference type="EMBL" id="CP012160">
    <property type="protein sequence ID" value="AKS47298.1"/>
    <property type="molecule type" value="Genomic_DNA"/>
</dbReference>
<proteinExistence type="predicted"/>
<accession>A0A0K0Y8K1</accession>
<sequence>MPGRRVIVHAGFHKTGTTSAQKFLYANRKDIWPRCALALPGKLRDGAGLQAVRYSRFRTDALLDSFSDELHAMLSQIDPGRRKILISEESLSGRMPGRDGQLDYSATPTLMARVEDVICDVFGAEAEVIFCFTTREPKSWLKSTYKHNLRKSRLVMDEEEYASTFGPAADLIGVTKEIEKAVTGIVSTADLAGLTGPEGPAQPLVDLLELSERRRSNLTPHVPHNIGPKDEMIDELLALNRSSLSDKALAAAKIDLLGKAKQNDG</sequence>
<name>A0A0K0Y8K1_9RHOB</name>
<dbReference type="STRING" id="1458307.OSB_27740"/>
<organism evidence="1 2">
    <name type="scientific">Octadecabacter temperatus</name>
    <dbReference type="NCBI Taxonomy" id="1458307"/>
    <lineage>
        <taxon>Bacteria</taxon>
        <taxon>Pseudomonadati</taxon>
        <taxon>Pseudomonadota</taxon>
        <taxon>Alphaproteobacteria</taxon>
        <taxon>Rhodobacterales</taxon>
        <taxon>Roseobacteraceae</taxon>
        <taxon>Octadecabacter</taxon>
    </lineage>
</organism>
<gene>
    <name evidence="1" type="ORF">OSB_27740</name>
</gene>
<evidence type="ECO:0000313" key="1">
    <source>
        <dbReference type="EMBL" id="AKS47298.1"/>
    </source>
</evidence>
<dbReference type="AlphaFoldDB" id="A0A0K0Y8K1"/>
<dbReference type="PATRIC" id="fig|1458307.3.peg.2808"/>
<dbReference type="RefSeq" id="WP_049835513.1">
    <property type="nucleotide sequence ID" value="NZ_CP012160.1"/>
</dbReference>